<keyword evidence="2" id="KW-0645">Protease</keyword>
<dbReference type="GO" id="GO:0006508">
    <property type="term" value="P:proteolysis"/>
    <property type="evidence" value="ECO:0007669"/>
    <property type="project" value="UniProtKB-KW"/>
</dbReference>
<keyword evidence="3" id="KW-1185">Reference proteome</keyword>
<dbReference type="AlphaFoldDB" id="A0A8E2EK98"/>
<gene>
    <name evidence="2" type="ORF">K432DRAFT_431598</name>
</gene>
<accession>A0A8E2EK98</accession>
<evidence type="ECO:0000313" key="2">
    <source>
        <dbReference type="EMBL" id="OCK85431.1"/>
    </source>
</evidence>
<name>A0A8E2EK98_9PEZI</name>
<dbReference type="Pfam" id="PF13365">
    <property type="entry name" value="Trypsin_2"/>
    <property type="match status" value="1"/>
</dbReference>
<dbReference type="SUPFAM" id="SSF50494">
    <property type="entry name" value="Trypsin-like serine proteases"/>
    <property type="match status" value="1"/>
</dbReference>
<evidence type="ECO:0000313" key="3">
    <source>
        <dbReference type="Proteomes" id="UP000250266"/>
    </source>
</evidence>
<feature type="region of interest" description="Disordered" evidence="1">
    <location>
        <begin position="1"/>
        <end position="78"/>
    </location>
</feature>
<sequence>MEIEIISEAKGRRRQPKRAIPSSSATEFQPPQRRTRSRAKEENKAIRAPLTTIGTPPSDSASAITTESTSLADSTPYTTLPNTLTTRLTGLTKPQLALLHRKKAQLQDPSQPSLDLVTATAVEATLVFAQEEAGTAVCISPAGLLLTCSHCVAESPEELAETENKWLLFASGQVVQTKCISWDPKRDLALLQIVAAQPLLVNGTTFPSISPAEHPPAPGAPLLCIGHPGSEDLEVSRPGVKTGYDVLHISTGHLRGYAKGQDLQDNSEIGALKHDCWTYWGHSGAPLVERTTGRLVGLHSSWDDETGMRRGVPLEASSRIDGLRLRKYLRK</sequence>
<dbReference type="InterPro" id="IPR009003">
    <property type="entry name" value="Peptidase_S1_PA"/>
</dbReference>
<dbReference type="Proteomes" id="UP000250266">
    <property type="component" value="Unassembled WGS sequence"/>
</dbReference>
<dbReference type="EMBL" id="KV744819">
    <property type="protein sequence ID" value="OCK85431.1"/>
    <property type="molecule type" value="Genomic_DNA"/>
</dbReference>
<dbReference type="Gene3D" id="2.40.10.10">
    <property type="entry name" value="Trypsin-like serine proteases"/>
    <property type="match status" value="2"/>
</dbReference>
<proteinExistence type="predicted"/>
<protein>
    <submittedName>
        <fullName evidence="2">Trypsin-like serine protease</fullName>
    </submittedName>
</protein>
<keyword evidence="2" id="KW-0378">Hydrolase</keyword>
<evidence type="ECO:0000256" key="1">
    <source>
        <dbReference type="SAM" id="MobiDB-lite"/>
    </source>
</evidence>
<feature type="compositionally biased region" description="Polar residues" evidence="1">
    <location>
        <begin position="52"/>
        <end position="73"/>
    </location>
</feature>
<dbReference type="InterPro" id="IPR043504">
    <property type="entry name" value="Peptidase_S1_PA_chymotrypsin"/>
</dbReference>
<dbReference type="GO" id="GO:0008233">
    <property type="term" value="F:peptidase activity"/>
    <property type="evidence" value="ECO:0007669"/>
    <property type="project" value="UniProtKB-KW"/>
</dbReference>
<dbReference type="OrthoDB" id="4217619at2759"/>
<organism evidence="2 3">
    <name type="scientific">Lepidopterella palustris CBS 459.81</name>
    <dbReference type="NCBI Taxonomy" id="1314670"/>
    <lineage>
        <taxon>Eukaryota</taxon>
        <taxon>Fungi</taxon>
        <taxon>Dikarya</taxon>
        <taxon>Ascomycota</taxon>
        <taxon>Pezizomycotina</taxon>
        <taxon>Dothideomycetes</taxon>
        <taxon>Pleosporomycetidae</taxon>
        <taxon>Mytilinidiales</taxon>
        <taxon>Argynnaceae</taxon>
        <taxon>Lepidopterella</taxon>
    </lineage>
</organism>
<reference evidence="2 3" key="1">
    <citation type="journal article" date="2016" name="Nat. Commun.">
        <title>Ectomycorrhizal ecology is imprinted in the genome of the dominant symbiotic fungus Cenococcum geophilum.</title>
        <authorList>
            <consortium name="DOE Joint Genome Institute"/>
            <person name="Peter M."/>
            <person name="Kohler A."/>
            <person name="Ohm R.A."/>
            <person name="Kuo A."/>
            <person name="Krutzmann J."/>
            <person name="Morin E."/>
            <person name="Arend M."/>
            <person name="Barry K.W."/>
            <person name="Binder M."/>
            <person name="Choi C."/>
            <person name="Clum A."/>
            <person name="Copeland A."/>
            <person name="Grisel N."/>
            <person name="Haridas S."/>
            <person name="Kipfer T."/>
            <person name="LaButti K."/>
            <person name="Lindquist E."/>
            <person name="Lipzen A."/>
            <person name="Maire R."/>
            <person name="Meier B."/>
            <person name="Mihaltcheva S."/>
            <person name="Molinier V."/>
            <person name="Murat C."/>
            <person name="Poggeler S."/>
            <person name="Quandt C.A."/>
            <person name="Sperisen C."/>
            <person name="Tritt A."/>
            <person name="Tisserant E."/>
            <person name="Crous P.W."/>
            <person name="Henrissat B."/>
            <person name="Nehls U."/>
            <person name="Egli S."/>
            <person name="Spatafora J.W."/>
            <person name="Grigoriev I.V."/>
            <person name="Martin F.M."/>
        </authorList>
    </citation>
    <scope>NUCLEOTIDE SEQUENCE [LARGE SCALE GENOMIC DNA]</scope>
    <source>
        <strain evidence="2 3">CBS 459.81</strain>
    </source>
</reference>